<keyword evidence="2" id="KW-1185">Reference proteome</keyword>
<dbReference type="Proteomes" id="UP000257109">
    <property type="component" value="Unassembled WGS sequence"/>
</dbReference>
<proteinExistence type="predicted"/>
<feature type="non-terminal residue" evidence="1">
    <location>
        <position position="1"/>
    </location>
</feature>
<organism evidence="1 2">
    <name type="scientific">Mucuna pruriens</name>
    <name type="common">Velvet bean</name>
    <name type="synonym">Dolichos pruriens</name>
    <dbReference type="NCBI Taxonomy" id="157652"/>
    <lineage>
        <taxon>Eukaryota</taxon>
        <taxon>Viridiplantae</taxon>
        <taxon>Streptophyta</taxon>
        <taxon>Embryophyta</taxon>
        <taxon>Tracheophyta</taxon>
        <taxon>Spermatophyta</taxon>
        <taxon>Magnoliopsida</taxon>
        <taxon>eudicotyledons</taxon>
        <taxon>Gunneridae</taxon>
        <taxon>Pentapetalae</taxon>
        <taxon>rosids</taxon>
        <taxon>fabids</taxon>
        <taxon>Fabales</taxon>
        <taxon>Fabaceae</taxon>
        <taxon>Papilionoideae</taxon>
        <taxon>50 kb inversion clade</taxon>
        <taxon>NPAAA clade</taxon>
        <taxon>indigoferoid/millettioid clade</taxon>
        <taxon>Phaseoleae</taxon>
        <taxon>Mucuna</taxon>
    </lineage>
</organism>
<evidence type="ECO:0000313" key="2">
    <source>
        <dbReference type="Proteomes" id="UP000257109"/>
    </source>
</evidence>
<sequence length="158" mass="18708">MAKIQSRAIIYIEAEEVMASKWKHEKKKGVASAGKSALKTRSIWTKLYEPHHTRGRAQAIEQYDRDKKKDYEYYVEPSPLNTSWKQILKEVYRARLFHYPDRRPPARPQLTLLEGVKGEPEHMCDKSPSQFRDDKFTIIWDFNTIMGDSLVENNFFRE</sequence>
<comment type="caution">
    <text evidence="1">The sequence shown here is derived from an EMBL/GenBank/DDBJ whole genome shotgun (WGS) entry which is preliminary data.</text>
</comment>
<evidence type="ECO:0000313" key="1">
    <source>
        <dbReference type="EMBL" id="RDY00381.1"/>
    </source>
</evidence>
<gene>
    <name evidence="1" type="ORF">CR513_16440</name>
</gene>
<protein>
    <submittedName>
        <fullName evidence="1">Uncharacterized protein</fullName>
    </submittedName>
</protein>
<dbReference type="EMBL" id="QJKJ01003010">
    <property type="protein sequence ID" value="RDY00381.1"/>
    <property type="molecule type" value="Genomic_DNA"/>
</dbReference>
<dbReference type="AlphaFoldDB" id="A0A371HC54"/>
<accession>A0A371HC54</accession>
<name>A0A371HC54_MUCPR</name>
<reference evidence="1" key="1">
    <citation type="submission" date="2018-05" db="EMBL/GenBank/DDBJ databases">
        <title>Draft genome of Mucuna pruriens seed.</title>
        <authorList>
            <person name="Nnadi N.E."/>
            <person name="Vos R."/>
            <person name="Hasami M.H."/>
            <person name="Devisetty U.K."/>
            <person name="Aguiy J.C."/>
        </authorList>
    </citation>
    <scope>NUCLEOTIDE SEQUENCE [LARGE SCALE GENOMIC DNA]</scope>
    <source>
        <strain evidence="1">JCA_2017</strain>
    </source>
</reference>